<dbReference type="Pfam" id="PF04909">
    <property type="entry name" value="Amidohydro_2"/>
    <property type="match status" value="1"/>
</dbReference>
<organism evidence="3 4">
    <name type="scientific">Brucella gallinifaecis</name>
    <dbReference type="NCBI Taxonomy" id="215590"/>
    <lineage>
        <taxon>Bacteria</taxon>
        <taxon>Pseudomonadati</taxon>
        <taxon>Pseudomonadota</taxon>
        <taxon>Alphaproteobacteria</taxon>
        <taxon>Hyphomicrobiales</taxon>
        <taxon>Brucellaceae</taxon>
        <taxon>Brucella/Ochrobactrum group</taxon>
        <taxon>Brucella</taxon>
    </lineage>
</organism>
<protein>
    <submittedName>
        <fullName evidence="3">2-pyrone-4,6-dicarboxylate hydrolase</fullName>
    </submittedName>
</protein>
<dbReference type="AlphaFoldDB" id="A0A502BN17"/>
<dbReference type="OrthoDB" id="9787654at2"/>
<dbReference type="InterPro" id="IPR006680">
    <property type="entry name" value="Amidohydro-rel"/>
</dbReference>
<evidence type="ECO:0000259" key="2">
    <source>
        <dbReference type="Pfam" id="PF04909"/>
    </source>
</evidence>
<reference evidence="3 4" key="1">
    <citation type="journal article" date="2003" name="Int. J. Syst. Evol. Microbiol.">
        <title>Towards a standardized format for the description of a novel species (of an established genus): Ochrobactrum gallinifaecis sp. nov.</title>
        <authorList>
            <person name="Kampfer P."/>
            <person name="Buczolits S."/>
            <person name="Albrecht A."/>
            <person name="Busse H.J."/>
            <person name="Stackebrandt E."/>
        </authorList>
    </citation>
    <scope>NUCLEOTIDE SEQUENCE [LARGE SCALE GENOMIC DNA]</scope>
    <source>
        <strain evidence="3 4">ISO 196</strain>
    </source>
</reference>
<name>A0A502BN17_9HYPH</name>
<feature type="domain" description="Amidohydrolase-related" evidence="2">
    <location>
        <begin position="23"/>
        <end position="288"/>
    </location>
</feature>
<dbReference type="GO" id="GO:0016787">
    <property type="term" value="F:hydrolase activity"/>
    <property type="evidence" value="ECO:0007669"/>
    <property type="project" value="UniProtKB-KW"/>
</dbReference>
<keyword evidence="3" id="KW-0378">Hydrolase</keyword>
<dbReference type="InterPro" id="IPR032466">
    <property type="entry name" value="Metal_Hydrolase"/>
</dbReference>
<dbReference type="EMBL" id="VEWJ01000009">
    <property type="protein sequence ID" value="TPF74686.1"/>
    <property type="molecule type" value="Genomic_DNA"/>
</dbReference>
<evidence type="ECO:0000256" key="1">
    <source>
        <dbReference type="SAM" id="MobiDB-lite"/>
    </source>
</evidence>
<sequence>MSDYFPFDPEPRRPSNKAPAGSCDSQFHPFGDPLKYPVRQGAAYEMPDATIDEALRMHRTLGIERGVIVQSTTYGSDNRILLDALEVAGPEYRGCTVAASLSLSDTEIERLNSAGVRGARFNFLSSVNLVTSADSFSRSVDRARELGWYIKIQPSENGITDALSQISDIDIPVIIDHMGRPDMTNGPESETVLATEELLKRGNFWVMLSNGHKFSRSGAPWNDVVPIAQRYIAAAPDRVLWATDWPHPLSKKQPPNDGDLFDLLFRYAPDAQQRQKILVDNPAYLFGFNKMAEVTP</sequence>
<keyword evidence="4" id="KW-1185">Reference proteome</keyword>
<dbReference type="RefSeq" id="WP_140905672.1">
    <property type="nucleotide sequence ID" value="NZ_JBHTMD010000022.1"/>
</dbReference>
<dbReference type="PANTHER" id="PTHR35563:SF2">
    <property type="entry name" value="BARREL METAL-DEPENDENT HYDROLASE, PUTATIVE (AFU_ORTHOLOGUE AFUA_1G16240)-RELATED"/>
    <property type="match status" value="1"/>
</dbReference>
<dbReference type="Proteomes" id="UP000315388">
    <property type="component" value="Unassembled WGS sequence"/>
</dbReference>
<dbReference type="PANTHER" id="PTHR35563">
    <property type="entry name" value="BARREL METAL-DEPENDENT HYDROLASE, PUTATIVE (AFU_ORTHOLOGUE AFUA_1G16240)-RELATED"/>
    <property type="match status" value="1"/>
</dbReference>
<evidence type="ECO:0000313" key="3">
    <source>
        <dbReference type="EMBL" id="TPF74686.1"/>
    </source>
</evidence>
<dbReference type="Gene3D" id="3.20.20.140">
    <property type="entry name" value="Metal-dependent hydrolases"/>
    <property type="match status" value="1"/>
</dbReference>
<comment type="caution">
    <text evidence="3">The sequence shown here is derived from an EMBL/GenBank/DDBJ whole genome shotgun (WGS) entry which is preliminary data.</text>
</comment>
<dbReference type="SUPFAM" id="SSF51556">
    <property type="entry name" value="Metallo-dependent hydrolases"/>
    <property type="match status" value="1"/>
</dbReference>
<feature type="region of interest" description="Disordered" evidence="1">
    <location>
        <begin position="1"/>
        <end position="24"/>
    </location>
</feature>
<dbReference type="InterPro" id="IPR052358">
    <property type="entry name" value="Aro_Compnd_Degr_Hydrolases"/>
</dbReference>
<accession>A0A502BN17</accession>
<evidence type="ECO:0000313" key="4">
    <source>
        <dbReference type="Proteomes" id="UP000315388"/>
    </source>
</evidence>
<proteinExistence type="predicted"/>
<gene>
    <name evidence="3" type="ORF">FHY56_13235</name>
</gene>